<name>A0ABD3GZZ2_9MARC</name>
<evidence type="ECO:0000313" key="4">
    <source>
        <dbReference type="Proteomes" id="UP001633002"/>
    </source>
</evidence>
<evidence type="ECO:0000313" key="3">
    <source>
        <dbReference type="EMBL" id="KAL3683894.1"/>
    </source>
</evidence>
<protein>
    <recommendedName>
        <fullName evidence="2">C2H2-type domain-containing protein</fullName>
    </recommendedName>
</protein>
<accession>A0ABD3GZZ2</accession>
<comment type="caution">
    <text evidence="3">The sequence shown here is derived from an EMBL/GenBank/DDBJ whole genome shotgun (WGS) entry which is preliminary data.</text>
</comment>
<reference evidence="3 4" key="1">
    <citation type="submission" date="2024-09" db="EMBL/GenBank/DDBJ databases">
        <title>Chromosome-scale assembly of Riccia sorocarpa.</title>
        <authorList>
            <person name="Paukszto L."/>
        </authorList>
    </citation>
    <scope>NUCLEOTIDE SEQUENCE [LARGE SCALE GENOMIC DNA]</scope>
    <source>
        <strain evidence="3">LP-2024</strain>
        <tissue evidence="3">Aerial parts of the thallus</tissue>
    </source>
</reference>
<evidence type="ECO:0000259" key="2">
    <source>
        <dbReference type="PROSITE" id="PS00028"/>
    </source>
</evidence>
<feature type="domain" description="C2H2-type" evidence="2">
    <location>
        <begin position="33"/>
        <end position="56"/>
    </location>
</feature>
<evidence type="ECO:0000256" key="1">
    <source>
        <dbReference type="SAM" id="MobiDB-lite"/>
    </source>
</evidence>
<dbReference type="Proteomes" id="UP001633002">
    <property type="component" value="Unassembled WGS sequence"/>
</dbReference>
<keyword evidence="4" id="KW-1185">Reference proteome</keyword>
<dbReference type="EMBL" id="JBJQOH010000006">
    <property type="protein sequence ID" value="KAL3683894.1"/>
    <property type="molecule type" value="Genomic_DNA"/>
</dbReference>
<proteinExistence type="predicted"/>
<dbReference type="PROSITE" id="PS00028">
    <property type="entry name" value="ZINC_FINGER_C2H2_1"/>
    <property type="match status" value="1"/>
</dbReference>
<feature type="region of interest" description="Disordered" evidence="1">
    <location>
        <begin position="123"/>
        <end position="143"/>
    </location>
</feature>
<gene>
    <name evidence="3" type="ORF">R1sor_001916</name>
</gene>
<sequence length="143" mass="16242">MKRPSRRSVTGRKAPLKPYHLVGDKKGRRTILCAIGDCVHVFSEIPAFNQHLSGVHGRKQVLAVVEFAETRRMITGSSATGKLDQQVKHTYRLWKQQAKLEILERLRQNLKDTLMREYNITEEEASAQGGLDDDILDSSDEEP</sequence>
<organism evidence="3 4">
    <name type="scientific">Riccia sorocarpa</name>
    <dbReference type="NCBI Taxonomy" id="122646"/>
    <lineage>
        <taxon>Eukaryota</taxon>
        <taxon>Viridiplantae</taxon>
        <taxon>Streptophyta</taxon>
        <taxon>Embryophyta</taxon>
        <taxon>Marchantiophyta</taxon>
        <taxon>Marchantiopsida</taxon>
        <taxon>Marchantiidae</taxon>
        <taxon>Marchantiales</taxon>
        <taxon>Ricciaceae</taxon>
        <taxon>Riccia</taxon>
    </lineage>
</organism>
<dbReference type="AlphaFoldDB" id="A0ABD3GZZ2"/>
<dbReference type="InterPro" id="IPR013087">
    <property type="entry name" value="Znf_C2H2_type"/>
</dbReference>